<dbReference type="InterPro" id="IPR028978">
    <property type="entry name" value="Chorismate_lyase_/UTRA_dom_sf"/>
</dbReference>
<dbReference type="STRING" id="1163407.UU7_08488"/>
<evidence type="ECO:0000313" key="2">
    <source>
        <dbReference type="EMBL" id="EIL93463.1"/>
    </source>
</evidence>
<dbReference type="AlphaFoldDB" id="I4W1X2"/>
<dbReference type="EMBL" id="AJXT01000018">
    <property type="protein sequence ID" value="EIL93463.1"/>
    <property type="molecule type" value="Genomic_DNA"/>
</dbReference>
<dbReference type="eggNOG" id="COG3161">
    <property type="taxonomic scope" value="Bacteria"/>
</dbReference>
<dbReference type="Gene3D" id="3.40.1410.10">
    <property type="entry name" value="Chorismate lyase-like"/>
    <property type="match status" value="1"/>
</dbReference>
<feature type="signal peptide" evidence="1">
    <location>
        <begin position="1"/>
        <end position="26"/>
    </location>
</feature>
<gene>
    <name evidence="2" type="ORF">UU7_08488</name>
</gene>
<evidence type="ECO:0000256" key="1">
    <source>
        <dbReference type="SAM" id="SignalP"/>
    </source>
</evidence>
<evidence type="ECO:0008006" key="4">
    <source>
        <dbReference type="Google" id="ProtNLM"/>
    </source>
</evidence>
<keyword evidence="3" id="KW-1185">Reference proteome</keyword>
<feature type="chain" id="PRO_5003697477" description="Chorismate pyruvate-lyase" evidence="1">
    <location>
        <begin position="27"/>
        <end position="246"/>
    </location>
</feature>
<dbReference type="PATRIC" id="fig|1163407.3.peg.1702"/>
<proteinExistence type="predicted"/>
<reference evidence="2 3" key="1">
    <citation type="journal article" date="2012" name="J. Bacteriol.">
        <title>Genome sequences for six rhodanobacter strains, isolated from soils and the terrestrial subsurface, with variable denitrification capabilities.</title>
        <authorList>
            <person name="Kostka J.E."/>
            <person name="Green S.J."/>
            <person name="Rishishwar L."/>
            <person name="Prakash O."/>
            <person name="Katz L.S."/>
            <person name="Marino-Ramirez L."/>
            <person name="Jordan I.K."/>
            <person name="Munk C."/>
            <person name="Ivanova N."/>
            <person name="Mikhailova N."/>
            <person name="Watson D.B."/>
            <person name="Brown S.D."/>
            <person name="Palumbo A.V."/>
            <person name="Brooks S.C."/>
        </authorList>
    </citation>
    <scope>NUCLEOTIDE SEQUENCE [LARGE SCALE GENOMIC DNA]</scope>
    <source>
        <strain evidence="2 3">B39</strain>
    </source>
</reference>
<name>I4W1X2_9GAMM</name>
<protein>
    <recommendedName>
        <fullName evidence="4">Chorismate pyruvate-lyase</fullName>
    </recommendedName>
</protein>
<accession>I4W1X2</accession>
<sequence length="246" mass="27137">MTMTRSLRRATSVVLFSLLVGSAAVAREPVAGGWRDTPQGRMQAQRMLQTLNADLLGHDSATLTLERWCAVHRMASPARVVAHRVRGVDKPLPPELRAQLMAGADQRVKYRRVQLACGDQVLSEADNWYLPGRLTAAMNHQLDNSDVPFGKVVRALHFRRRTLSARVLWSVSAAAGTQAIPHAILQHRALLYDAGNRPFSALIETYTDQVLAFPLRAATPAMMPRFEDAASDLRRIAGPSAKTLSR</sequence>
<comment type="caution">
    <text evidence="2">The sequence shown here is derived from an EMBL/GenBank/DDBJ whole genome shotgun (WGS) entry which is preliminary data.</text>
</comment>
<dbReference type="SUPFAM" id="SSF64288">
    <property type="entry name" value="Chorismate lyase-like"/>
    <property type="match status" value="1"/>
</dbReference>
<keyword evidence="1" id="KW-0732">Signal</keyword>
<dbReference type="Proteomes" id="UP000003226">
    <property type="component" value="Unassembled WGS sequence"/>
</dbReference>
<organism evidence="2 3">
    <name type="scientific">Rhodanobacter spathiphylli B39</name>
    <dbReference type="NCBI Taxonomy" id="1163407"/>
    <lineage>
        <taxon>Bacteria</taxon>
        <taxon>Pseudomonadati</taxon>
        <taxon>Pseudomonadota</taxon>
        <taxon>Gammaproteobacteria</taxon>
        <taxon>Lysobacterales</taxon>
        <taxon>Rhodanobacteraceae</taxon>
        <taxon>Rhodanobacter</taxon>
    </lineage>
</organism>
<evidence type="ECO:0000313" key="3">
    <source>
        <dbReference type="Proteomes" id="UP000003226"/>
    </source>
</evidence>